<dbReference type="Pfam" id="PF04069">
    <property type="entry name" value="OpuAC"/>
    <property type="match status" value="1"/>
</dbReference>
<keyword evidence="4" id="KW-1185">Reference proteome</keyword>
<evidence type="ECO:0000259" key="2">
    <source>
        <dbReference type="Pfam" id="PF04069"/>
    </source>
</evidence>
<reference evidence="3 4" key="1">
    <citation type="submission" date="2007-01" db="EMBL/GenBank/DDBJ databases">
        <title>Complete sequence of Psychromonas ingrahamii 37.</title>
        <authorList>
            <consortium name="US DOE Joint Genome Institute"/>
            <person name="Copeland A."/>
            <person name="Lucas S."/>
            <person name="Lapidus A."/>
            <person name="Barry K."/>
            <person name="Detter J.C."/>
            <person name="Glavina del Rio T."/>
            <person name="Hammon N."/>
            <person name="Israni S."/>
            <person name="Dalin E."/>
            <person name="Tice H."/>
            <person name="Pitluck S."/>
            <person name="Thompson L.S."/>
            <person name="Brettin T."/>
            <person name="Bruce D."/>
            <person name="Han C."/>
            <person name="Tapia R."/>
            <person name="Schmutz J."/>
            <person name="Larimer F."/>
            <person name="Land M."/>
            <person name="Hauser L."/>
            <person name="Kyrpides N."/>
            <person name="Ivanova N."/>
            <person name="Staley J."/>
            <person name="Richardson P."/>
        </authorList>
    </citation>
    <scope>NUCLEOTIDE SEQUENCE [LARGE SCALE GENOMIC DNA]</scope>
    <source>
        <strain evidence="3 4">37</strain>
    </source>
</reference>
<sequence length="310" mass="33307">MKFLKKLATAAAVSSLVLGATVAQAEDSKEPIVIPTHNWTSQITMAYVIGGIFESIGDNVSYVPADSQAVYESIRNGDVTIAHEIWQSTFGKSFNNALDAGGIIDVGKHAAVSQEEWWYPAYVGELCPGLPSWKALNDCSELFATAGSGGKGRYLDGPMDWHGQETLDRIEALDMNFTAKFAGSSGALWAELESAAKDNRAVVVFNWSPNFTDAGDGGSFVEFPAYSDGCKVSAGGDGKCGSPAAGWLKKAAYYQMPAKWPAAYKIFNQISFTKGDIGNMAALVDIDGMSHEEAATKWLADNEAKWKSWL</sequence>
<dbReference type="AlphaFoldDB" id="A1T046"/>
<evidence type="ECO:0000313" key="4">
    <source>
        <dbReference type="Proteomes" id="UP000000639"/>
    </source>
</evidence>
<evidence type="ECO:0000313" key="3">
    <source>
        <dbReference type="EMBL" id="ABM05111.1"/>
    </source>
</evidence>
<dbReference type="RefSeq" id="WP_011771663.1">
    <property type="nucleotide sequence ID" value="NC_008709.1"/>
</dbReference>
<dbReference type="SUPFAM" id="SSF53850">
    <property type="entry name" value="Periplasmic binding protein-like II"/>
    <property type="match status" value="1"/>
</dbReference>
<proteinExistence type="predicted"/>
<feature type="domain" description="ABC-type glycine betaine transport system substrate-binding" evidence="2">
    <location>
        <begin position="31"/>
        <end position="300"/>
    </location>
</feature>
<name>A1T046_PSYIN</name>
<dbReference type="GO" id="GO:0043190">
    <property type="term" value="C:ATP-binding cassette (ABC) transporter complex"/>
    <property type="evidence" value="ECO:0007669"/>
    <property type="project" value="InterPro"/>
</dbReference>
<dbReference type="Gene3D" id="3.40.190.100">
    <property type="entry name" value="Glycine betaine-binding periplasmic protein, domain 2"/>
    <property type="match status" value="1"/>
</dbReference>
<dbReference type="KEGG" id="pin:Ping_3427"/>
<dbReference type="HOGENOM" id="CLU_072064_0_0_6"/>
<dbReference type="InterPro" id="IPR007210">
    <property type="entry name" value="ABC_Gly_betaine_transp_sub-bd"/>
</dbReference>
<gene>
    <name evidence="3" type="ordered locus">Ping_3427</name>
</gene>
<evidence type="ECO:0000256" key="1">
    <source>
        <dbReference type="SAM" id="SignalP"/>
    </source>
</evidence>
<dbReference type="Gene3D" id="3.10.105.10">
    <property type="entry name" value="Dipeptide-binding Protein, Domain 3"/>
    <property type="match status" value="1"/>
</dbReference>
<dbReference type="STRING" id="357804.Ping_3427"/>
<dbReference type="GO" id="GO:0022857">
    <property type="term" value="F:transmembrane transporter activity"/>
    <property type="evidence" value="ECO:0007669"/>
    <property type="project" value="InterPro"/>
</dbReference>
<protein>
    <submittedName>
        <fullName evidence="3">Substrate-binding region of ABC-type glycine betaine transport system</fullName>
    </submittedName>
</protein>
<dbReference type="OrthoDB" id="7805658at2"/>
<feature type="chain" id="PRO_5002637251" evidence="1">
    <location>
        <begin position="26"/>
        <end position="310"/>
    </location>
</feature>
<dbReference type="Gene3D" id="3.40.190.10">
    <property type="entry name" value="Periplasmic binding protein-like II"/>
    <property type="match status" value="1"/>
</dbReference>
<dbReference type="eggNOG" id="COG2113">
    <property type="taxonomic scope" value="Bacteria"/>
</dbReference>
<dbReference type="Proteomes" id="UP000000639">
    <property type="component" value="Chromosome"/>
</dbReference>
<accession>A1T046</accession>
<organism evidence="3 4">
    <name type="scientific">Psychromonas ingrahamii (strain DSM 17664 / CCUG 51855 / 37)</name>
    <dbReference type="NCBI Taxonomy" id="357804"/>
    <lineage>
        <taxon>Bacteria</taxon>
        <taxon>Pseudomonadati</taxon>
        <taxon>Pseudomonadota</taxon>
        <taxon>Gammaproteobacteria</taxon>
        <taxon>Alteromonadales</taxon>
        <taxon>Psychromonadaceae</taxon>
        <taxon>Psychromonas</taxon>
    </lineage>
</organism>
<dbReference type="EMBL" id="CP000510">
    <property type="protein sequence ID" value="ABM05111.1"/>
    <property type="molecule type" value="Genomic_DNA"/>
</dbReference>
<keyword evidence="1" id="KW-0732">Signal</keyword>
<feature type="signal peptide" evidence="1">
    <location>
        <begin position="1"/>
        <end position="25"/>
    </location>
</feature>
<dbReference type="CDD" id="cd13643">
    <property type="entry name" value="PBP2_BCP_2"/>
    <property type="match status" value="1"/>
</dbReference>